<organism evidence="2 3">
    <name type="scientific">Microcystis aeruginosa KW</name>
    <dbReference type="NCBI Taxonomy" id="1960155"/>
    <lineage>
        <taxon>Bacteria</taxon>
        <taxon>Bacillati</taxon>
        <taxon>Cyanobacteriota</taxon>
        <taxon>Cyanophyceae</taxon>
        <taxon>Oscillatoriophycideae</taxon>
        <taxon>Chroococcales</taxon>
        <taxon>Microcystaceae</taxon>
        <taxon>Microcystis</taxon>
    </lineage>
</organism>
<sequence>MGNYQVTLRPVYSCPADEIPDGIKVPQGWRLSWHQVETWKALNDPDVAVIINSAMTGDGKSLAAYLDAMQGVKPDDSIRYSIGLYPTNELARDQEGQIQGYINQFSPNNDPRVSRLSGSTLEIYAESEDIRKDNAILTRIEQSDIILTNPDILHYLHRHAYITPKDSPDKLWSPLDVKFNLFIHDEFHVFSAPQIASVINTMLLMRHTKNEHKHLFLSATPEKQLIERLKTVFAPEEIREINPYEREKYRFPDSEAEKQQLESRGWRQIARKITLNFIPIDSTFGASETWLLENWQLIRDYFLQYPGSKGAIILNSIASVKRLIREFKNLLHPLTVAENTGLTGQTRKNESLQADLVLGTSTIDVGVDFRINFLIFESGDSGSFIQRLGRLGRHDGQSDDQPFLNFTAYALASNFLVERLFLGEHPPLEKNVAYDRPFLNEQIRDKYRKINNFQGYFCRWAGVQSVEISRKLNHKTIRDRYQKSRVAFEEDCQRVFQTSLGRVRGCLQTWREDWQQLSGQVSKSPIEEDAGSFRGSSSLSCGLYDEEYEDWPGDYFKTYDLPSILSHLDIEPMTQADYLRLLESTAARLQQPIAKGRFRHCLAFMKLLRYRPERRPWRFSYGGDLRELANSWKVLVLRGIQVYPCPYRQINERMKTRYLVSYLVPHPVEEVKKRLQLPMHFQIYPIDEFGREKTSAPYSIAFGQSALLLDTQAYRLKEKGGDSWIC</sequence>
<dbReference type="InterPro" id="IPR017575">
    <property type="entry name" value="CRISPR-assoc_helicase_Cas3"/>
</dbReference>
<protein>
    <submittedName>
        <fullName evidence="2">Type I-D CRISPR-associated helicase Cas3</fullName>
    </submittedName>
</protein>
<dbReference type="Pfam" id="PF00270">
    <property type="entry name" value="DEAD"/>
    <property type="match status" value="1"/>
</dbReference>
<evidence type="ECO:0000259" key="1">
    <source>
        <dbReference type="PROSITE" id="PS51192"/>
    </source>
</evidence>
<dbReference type="SMART" id="SM00487">
    <property type="entry name" value="DEXDc"/>
    <property type="match status" value="1"/>
</dbReference>
<dbReference type="GO" id="GO:0006289">
    <property type="term" value="P:nucleotide-excision repair"/>
    <property type="evidence" value="ECO:0007669"/>
    <property type="project" value="TreeGrafter"/>
</dbReference>
<dbReference type="RefSeq" id="WP_079208696.1">
    <property type="nucleotide sequence ID" value="NZ_MVGR01000004.1"/>
</dbReference>
<dbReference type="PANTHER" id="PTHR47957">
    <property type="entry name" value="ATP-DEPENDENT HELICASE HRQ1"/>
    <property type="match status" value="1"/>
</dbReference>
<comment type="caution">
    <text evidence="2">The sequence shown here is derived from an EMBL/GenBank/DDBJ whole genome shotgun (WGS) entry which is preliminary data.</text>
</comment>
<dbReference type="InterPro" id="IPR014001">
    <property type="entry name" value="Helicase_ATP-bd"/>
</dbReference>
<dbReference type="PROSITE" id="PS51192">
    <property type="entry name" value="HELICASE_ATP_BIND_1"/>
    <property type="match status" value="1"/>
</dbReference>
<dbReference type="GO" id="GO:0036297">
    <property type="term" value="P:interstrand cross-link repair"/>
    <property type="evidence" value="ECO:0007669"/>
    <property type="project" value="TreeGrafter"/>
</dbReference>
<proteinExistence type="predicted"/>
<evidence type="ECO:0000313" key="3">
    <source>
        <dbReference type="Proteomes" id="UP000189835"/>
    </source>
</evidence>
<dbReference type="InterPro" id="IPR011545">
    <property type="entry name" value="DEAD/DEAH_box_helicase_dom"/>
</dbReference>
<dbReference type="GO" id="GO:0005524">
    <property type="term" value="F:ATP binding"/>
    <property type="evidence" value="ECO:0007669"/>
    <property type="project" value="InterPro"/>
</dbReference>
<accession>A0A1V4BT27</accession>
<name>A0A1V4BT27_MICAE</name>
<dbReference type="AlphaFoldDB" id="A0A1V4BT27"/>
<reference evidence="2 3" key="1">
    <citation type="submission" date="2017-02" db="EMBL/GenBank/DDBJ databases">
        <title>Genome sequence of Microcystis aeruginosa KW.</title>
        <authorList>
            <person name="Oh H.-M."/>
            <person name="Ahn C.-Y."/>
            <person name="Jeong H."/>
            <person name="Srivastava A."/>
            <person name="Lee H.-G."/>
            <person name="Kang S.-R."/>
        </authorList>
    </citation>
    <scope>NUCLEOTIDE SEQUENCE [LARGE SCALE GENOMIC DNA]</scope>
    <source>
        <strain evidence="2 3">KW</strain>
    </source>
</reference>
<dbReference type="Gene3D" id="3.40.50.300">
    <property type="entry name" value="P-loop containing nucleotide triphosphate hydrolases"/>
    <property type="match status" value="2"/>
</dbReference>
<dbReference type="SUPFAM" id="SSF52540">
    <property type="entry name" value="P-loop containing nucleoside triphosphate hydrolases"/>
    <property type="match status" value="1"/>
</dbReference>
<dbReference type="GO" id="GO:0003676">
    <property type="term" value="F:nucleic acid binding"/>
    <property type="evidence" value="ECO:0007669"/>
    <property type="project" value="InterPro"/>
</dbReference>
<gene>
    <name evidence="2" type="ORF">B1L04_16795</name>
</gene>
<dbReference type="InterPro" id="IPR027417">
    <property type="entry name" value="P-loop_NTPase"/>
</dbReference>
<dbReference type="GO" id="GO:0043138">
    <property type="term" value="F:3'-5' DNA helicase activity"/>
    <property type="evidence" value="ECO:0007669"/>
    <property type="project" value="TreeGrafter"/>
</dbReference>
<dbReference type="EMBL" id="MVGR01000004">
    <property type="protein sequence ID" value="OPF17586.1"/>
    <property type="molecule type" value="Genomic_DNA"/>
</dbReference>
<evidence type="ECO:0000313" key="2">
    <source>
        <dbReference type="EMBL" id="OPF17586.1"/>
    </source>
</evidence>
<dbReference type="PANTHER" id="PTHR47957:SF3">
    <property type="entry name" value="ATP-DEPENDENT HELICASE HRQ1"/>
    <property type="match status" value="1"/>
</dbReference>
<dbReference type="Proteomes" id="UP000189835">
    <property type="component" value="Unassembled WGS sequence"/>
</dbReference>
<dbReference type="NCBIfam" id="TIGR03158">
    <property type="entry name" value="cas3_cyano"/>
    <property type="match status" value="1"/>
</dbReference>
<feature type="domain" description="Helicase ATP-binding" evidence="1">
    <location>
        <begin position="50"/>
        <end position="239"/>
    </location>
</feature>